<dbReference type="GO" id="GO:0016787">
    <property type="term" value="F:hydrolase activity"/>
    <property type="evidence" value="ECO:0007669"/>
    <property type="project" value="UniProtKB-KW"/>
</dbReference>
<evidence type="ECO:0000256" key="2">
    <source>
        <dbReference type="ARBA" id="ARBA00022475"/>
    </source>
</evidence>
<proteinExistence type="predicted"/>
<dbReference type="PANTHER" id="PTHR30213:SF0">
    <property type="entry name" value="UPF0761 MEMBRANE PROTEIN YIHY"/>
    <property type="match status" value="1"/>
</dbReference>
<keyword evidence="5 6" id="KW-0472">Membrane</keyword>
<keyword evidence="3 6" id="KW-0812">Transmembrane</keyword>
<evidence type="ECO:0000256" key="6">
    <source>
        <dbReference type="SAM" id="Phobius"/>
    </source>
</evidence>
<dbReference type="OrthoDB" id="5372455at2"/>
<dbReference type="EMBL" id="JRPD02000018">
    <property type="protein sequence ID" value="TLD99420.1"/>
    <property type="molecule type" value="Genomic_DNA"/>
</dbReference>
<accession>A0A377PT80</accession>
<feature type="transmembrane region" description="Helical" evidence="6">
    <location>
        <begin position="164"/>
        <end position="183"/>
    </location>
</feature>
<dbReference type="EC" id="3.1.11.-" evidence="7"/>
<evidence type="ECO:0000256" key="1">
    <source>
        <dbReference type="ARBA" id="ARBA00004651"/>
    </source>
</evidence>
<keyword evidence="10" id="KW-1185">Reference proteome</keyword>
<dbReference type="Pfam" id="PF03631">
    <property type="entry name" value="Virul_fac_BrkB"/>
    <property type="match status" value="1"/>
</dbReference>
<dbReference type="AlphaFoldDB" id="A0A377PT80"/>
<dbReference type="GO" id="GO:0005886">
    <property type="term" value="C:plasma membrane"/>
    <property type="evidence" value="ECO:0007669"/>
    <property type="project" value="UniProtKB-SubCell"/>
</dbReference>
<dbReference type="Proteomes" id="UP000029922">
    <property type="component" value="Unassembled WGS sequence"/>
</dbReference>
<dbReference type="InterPro" id="IPR017039">
    <property type="entry name" value="Virul_fac_BrkB"/>
</dbReference>
<feature type="transmembrane region" description="Helical" evidence="6">
    <location>
        <begin position="236"/>
        <end position="257"/>
    </location>
</feature>
<gene>
    <name evidence="7" type="primary">rbn</name>
    <name evidence="8" type="ORF">LS73_007455</name>
    <name evidence="7" type="ORF">NCTC12714_00286</name>
</gene>
<sequence>MTKYSSLFTNQTNPNTNSSPLDNIKYNISFLPTSININYTSSCISNNSTIEHNPKLKNNIDSKKSSFLAKIKAKLYNEYYKCIHYYYDFTDKEKIFHYASSLSFYNIFSIIPMLLVFISIFTTFPLFNNQINSLKEFILDNILLDNTNDILTMIDGFLLNGKEMGFIGFLVALVSSFFFFRNFDDISARIFIAKKRSLFDSFIIYWLLITLIPIFLVTSIYFGSSLSTKYWDIFSSFSKFIPMLTAWLTFAILFRIAANKSIRFTVLALSSMLGAGIWYLFKSLFVYYMGYNQFYKNIYGSISIIMFMLLWIYVSWLVILVSMRFCKKLDDRFPLHDTR</sequence>
<evidence type="ECO:0000313" key="7">
    <source>
        <dbReference type="EMBL" id="STQ85501.1"/>
    </source>
</evidence>
<reference evidence="7 10" key="2">
    <citation type="submission" date="2018-06" db="EMBL/GenBank/DDBJ databases">
        <authorList>
            <consortium name="Pathogen Informatics"/>
            <person name="Doyle S."/>
        </authorList>
    </citation>
    <scope>NUCLEOTIDE SEQUENCE [LARGE SCALE GENOMIC DNA]</scope>
    <source>
        <strain evidence="7 10">NCTC12714</strain>
    </source>
</reference>
<dbReference type="Proteomes" id="UP000255139">
    <property type="component" value="Unassembled WGS sequence"/>
</dbReference>
<dbReference type="NCBIfam" id="TIGR00765">
    <property type="entry name" value="yihY_not_rbn"/>
    <property type="match status" value="1"/>
</dbReference>
<dbReference type="EMBL" id="UGJE01000002">
    <property type="protein sequence ID" value="STQ85501.1"/>
    <property type="molecule type" value="Genomic_DNA"/>
</dbReference>
<evidence type="ECO:0000313" key="10">
    <source>
        <dbReference type="Proteomes" id="UP000255139"/>
    </source>
</evidence>
<feature type="transmembrane region" description="Helical" evidence="6">
    <location>
        <begin position="264"/>
        <end position="281"/>
    </location>
</feature>
<evidence type="ECO:0000256" key="4">
    <source>
        <dbReference type="ARBA" id="ARBA00022989"/>
    </source>
</evidence>
<evidence type="ECO:0000313" key="8">
    <source>
        <dbReference type="EMBL" id="TLD99420.1"/>
    </source>
</evidence>
<name>A0A377PT80_9HELI</name>
<keyword evidence="2" id="KW-1003">Cell membrane</keyword>
<feature type="transmembrane region" description="Helical" evidence="6">
    <location>
        <begin position="203"/>
        <end position="224"/>
    </location>
</feature>
<reference evidence="8 9" key="1">
    <citation type="journal article" date="2014" name="Genome Announc.">
        <title>Draft genome sequences of eight enterohepatic helicobacter species isolated from both laboratory and wild rodents.</title>
        <authorList>
            <person name="Sheh A."/>
            <person name="Shen Z."/>
            <person name="Fox J.G."/>
        </authorList>
    </citation>
    <scope>NUCLEOTIDE SEQUENCE [LARGE SCALE GENOMIC DNA]</scope>
    <source>
        <strain evidence="8 9">ST1</strain>
    </source>
</reference>
<dbReference type="PANTHER" id="PTHR30213">
    <property type="entry name" value="INNER MEMBRANE PROTEIN YHJD"/>
    <property type="match status" value="1"/>
</dbReference>
<feature type="transmembrane region" description="Helical" evidence="6">
    <location>
        <begin position="301"/>
        <end position="323"/>
    </location>
</feature>
<evidence type="ECO:0000256" key="5">
    <source>
        <dbReference type="ARBA" id="ARBA00023136"/>
    </source>
</evidence>
<comment type="subcellular location">
    <subcellularLocation>
        <location evidence="1">Cell membrane</location>
        <topology evidence="1">Multi-pass membrane protein</topology>
    </subcellularLocation>
</comment>
<organism evidence="7 10">
    <name type="scientific">Helicobacter muridarum</name>
    <dbReference type="NCBI Taxonomy" id="216"/>
    <lineage>
        <taxon>Bacteria</taxon>
        <taxon>Pseudomonadati</taxon>
        <taxon>Campylobacterota</taxon>
        <taxon>Epsilonproteobacteria</taxon>
        <taxon>Campylobacterales</taxon>
        <taxon>Helicobacteraceae</taxon>
        <taxon>Helicobacter</taxon>
    </lineage>
</organism>
<feature type="transmembrane region" description="Helical" evidence="6">
    <location>
        <begin position="104"/>
        <end position="127"/>
    </location>
</feature>
<protein>
    <submittedName>
        <fullName evidence="8">YihY family inner membrane protein</fullName>
    </submittedName>
    <submittedName>
        <fullName evidence="7">tRNA-processing ribonuclease BN</fullName>
        <ecNumber evidence="7">3.1.11.-</ecNumber>
    </submittedName>
</protein>
<keyword evidence="7" id="KW-0378">Hydrolase</keyword>
<evidence type="ECO:0000256" key="3">
    <source>
        <dbReference type="ARBA" id="ARBA00022692"/>
    </source>
</evidence>
<keyword evidence="4 6" id="KW-1133">Transmembrane helix</keyword>
<evidence type="ECO:0000313" key="9">
    <source>
        <dbReference type="Proteomes" id="UP000029922"/>
    </source>
</evidence>
<dbReference type="RefSeq" id="WP_052089979.1">
    <property type="nucleotide sequence ID" value="NZ_FZML01000001.1"/>
</dbReference>